<reference evidence="7" key="1">
    <citation type="journal article" date="2019" name="Int. J. Syst. Evol. Microbiol.">
        <title>The Global Catalogue of Microorganisms (GCM) 10K type strain sequencing project: providing services to taxonomists for standard genome sequencing and annotation.</title>
        <authorList>
            <consortium name="The Broad Institute Genomics Platform"/>
            <consortium name="The Broad Institute Genome Sequencing Center for Infectious Disease"/>
            <person name="Wu L."/>
            <person name="Ma J."/>
        </authorList>
    </citation>
    <scope>NUCLEOTIDE SEQUENCE [LARGE SCALE GENOMIC DNA]</scope>
    <source>
        <strain evidence="7">CGMCC 4.7466</strain>
    </source>
</reference>
<proteinExistence type="predicted"/>
<feature type="transmembrane region" description="Helical" evidence="5">
    <location>
        <begin position="220"/>
        <end position="236"/>
    </location>
</feature>
<feature type="transmembrane region" description="Helical" evidence="5">
    <location>
        <begin position="92"/>
        <end position="111"/>
    </location>
</feature>
<protein>
    <submittedName>
        <fullName evidence="6">UbiA family prenyltransferase</fullName>
    </submittedName>
</protein>
<evidence type="ECO:0000256" key="3">
    <source>
        <dbReference type="ARBA" id="ARBA00022989"/>
    </source>
</evidence>
<comment type="caution">
    <text evidence="6">The sequence shown here is derived from an EMBL/GenBank/DDBJ whole genome shotgun (WGS) entry which is preliminary data.</text>
</comment>
<feature type="transmembrane region" description="Helical" evidence="5">
    <location>
        <begin position="152"/>
        <end position="172"/>
    </location>
</feature>
<evidence type="ECO:0000313" key="7">
    <source>
        <dbReference type="Proteomes" id="UP001595818"/>
    </source>
</evidence>
<dbReference type="InterPro" id="IPR000537">
    <property type="entry name" value="UbiA_prenyltransferase"/>
</dbReference>
<feature type="transmembrane region" description="Helical" evidence="5">
    <location>
        <begin position="193"/>
        <end position="214"/>
    </location>
</feature>
<evidence type="ECO:0000256" key="5">
    <source>
        <dbReference type="SAM" id="Phobius"/>
    </source>
</evidence>
<keyword evidence="2 5" id="KW-0812">Transmembrane</keyword>
<keyword evidence="3 5" id="KW-1133">Transmembrane helix</keyword>
<dbReference type="RefSeq" id="WP_377064665.1">
    <property type="nucleotide sequence ID" value="NZ_JBHSJJ010000005.1"/>
</dbReference>
<comment type="subcellular location">
    <subcellularLocation>
        <location evidence="1">Membrane</location>
        <topology evidence="1">Multi-pass membrane protein</topology>
    </subcellularLocation>
</comment>
<evidence type="ECO:0000256" key="1">
    <source>
        <dbReference type="ARBA" id="ARBA00004141"/>
    </source>
</evidence>
<dbReference type="Proteomes" id="UP001595818">
    <property type="component" value="Unassembled WGS sequence"/>
</dbReference>
<dbReference type="Pfam" id="PF01040">
    <property type="entry name" value="UbiA"/>
    <property type="match status" value="1"/>
</dbReference>
<feature type="transmembrane region" description="Helical" evidence="5">
    <location>
        <begin position="28"/>
        <end position="46"/>
    </location>
</feature>
<organism evidence="6 7">
    <name type="scientific">Negadavirga shengliensis</name>
    <dbReference type="NCBI Taxonomy" id="1389218"/>
    <lineage>
        <taxon>Bacteria</taxon>
        <taxon>Pseudomonadati</taxon>
        <taxon>Bacteroidota</taxon>
        <taxon>Cytophagia</taxon>
        <taxon>Cytophagales</taxon>
        <taxon>Cyclobacteriaceae</taxon>
        <taxon>Negadavirga</taxon>
    </lineage>
</organism>
<keyword evidence="7" id="KW-1185">Reference proteome</keyword>
<gene>
    <name evidence="6" type="ORF">ACFPFU_11675</name>
</gene>
<evidence type="ECO:0000313" key="6">
    <source>
        <dbReference type="EMBL" id="MFC4872352.1"/>
    </source>
</evidence>
<evidence type="ECO:0000256" key="4">
    <source>
        <dbReference type="ARBA" id="ARBA00023136"/>
    </source>
</evidence>
<feature type="transmembrane region" description="Helical" evidence="5">
    <location>
        <begin position="66"/>
        <end position="86"/>
    </location>
</feature>
<accession>A0ABV9T1I2</accession>
<feature type="transmembrane region" description="Helical" evidence="5">
    <location>
        <begin position="123"/>
        <end position="140"/>
    </location>
</feature>
<evidence type="ECO:0000256" key="2">
    <source>
        <dbReference type="ARBA" id="ARBA00022692"/>
    </source>
</evidence>
<sequence>MSFDVAAGACAGMFFFADLLRVKPEKETYWMLAVAVWSIYTFDHLLDAHQTSMMAHSKRHRFHQRYFKPLSWGLAIVSIGGLLFAICVFDKLFLFAGLGLGALIIGSMVLIRYFSKTFAAIKEISIALFYMLGILFAPLWQLDFGFHSNNWALFAFLYFLLAWYNLIYLSYLDADRDKKDGHRSIITDLGKKGTQTTLWILSATGLAYVAFLFLWLPSYYHIYTLILALMFIWHILKFAGQKTGGENVRLQLEAIFLLPWILILLP</sequence>
<name>A0ABV9T1I2_9BACT</name>
<dbReference type="EMBL" id="JBHSJJ010000005">
    <property type="protein sequence ID" value="MFC4872352.1"/>
    <property type="molecule type" value="Genomic_DNA"/>
</dbReference>
<keyword evidence="4 5" id="KW-0472">Membrane</keyword>